<dbReference type="AlphaFoldDB" id="A0A8J4TI88"/>
<dbReference type="GO" id="GO:0005789">
    <property type="term" value="C:endoplasmic reticulum membrane"/>
    <property type="evidence" value="ECO:0007669"/>
    <property type="project" value="TreeGrafter"/>
</dbReference>
<dbReference type="InterPro" id="IPR026209">
    <property type="entry name" value="Wolframin_fam"/>
</dbReference>
<feature type="compositionally biased region" description="Basic and acidic residues" evidence="1">
    <location>
        <begin position="290"/>
        <end position="302"/>
    </location>
</feature>
<feature type="region of interest" description="Disordered" evidence="1">
    <location>
        <begin position="274"/>
        <end position="302"/>
    </location>
</feature>
<dbReference type="PRINTS" id="PR02060">
    <property type="entry name" value="WOLFFAMILY"/>
</dbReference>
<dbReference type="InterPro" id="IPR011990">
    <property type="entry name" value="TPR-like_helical_dom_sf"/>
</dbReference>
<dbReference type="InterPro" id="IPR045460">
    <property type="entry name" value="Wolframin_EF-hand"/>
</dbReference>
<dbReference type="InterPro" id="IPR026208">
    <property type="entry name" value="Wolframin"/>
</dbReference>
<accession>A0A8J4TI88</accession>
<feature type="compositionally biased region" description="Low complexity" evidence="1">
    <location>
        <begin position="82"/>
        <end position="94"/>
    </location>
</feature>
<dbReference type="OrthoDB" id="8936583at2759"/>
<feature type="non-terminal residue" evidence="3">
    <location>
        <position position="302"/>
    </location>
</feature>
<feature type="compositionally biased region" description="Acidic residues" evidence="1">
    <location>
        <begin position="280"/>
        <end position="289"/>
    </location>
</feature>
<keyword evidence="4" id="KW-1185">Reference proteome</keyword>
<dbReference type="PANTHER" id="PTHR13098:SF5">
    <property type="entry name" value="WOLFRAM SYNDROME 1B (WOLFRAMIN)"/>
    <property type="match status" value="1"/>
</dbReference>
<comment type="caution">
    <text evidence="3">The sequence shown here is derived from an EMBL/GenBank/DDBJ whole genome shotgun (WGS) entry which is preliminary data.</text>
</comment>
<dbReference type="PANTHER" id="PTHR13098">
    <property type="entry name" value="WOLFRAMIN"/>
    <property type="match status" value="1"/>
</dbReference>
<feature type="domain" description="Wolframin EF-hand" evidence="2">
    <location>
        <begin position="189"/>
        <end position="266"/>
    </location>
</feature>
<feature type="compositionally biased region" description="Polar residues" evidence="1">
    <location>
        <begin position="42"/>
        <end position="58"/>
    </location>
</feature>
<protein>
    <submittedName>
        <fullName evidence="3">Wolframin-like isoform X1</fullName>
    </submittedName>
</protein>
<dbReference type="Pfam" id="PF20023">
    <property type="entry name" value="WSLR"/>
    <property type="match status" value="2"/>
</dbReference>
<sequence length="302" mass="32965">MGDKCMCRGMKQHVEMDPFAPGSPPSSPTDSISLAHLVSGHTPRTVSSFATPGSSSRLSPPLHPASQTGRSQLNAASVVSEDSPPGGSSSPAGDIPDELDIEELEQRAKNGDSKAQTEIGRYYLRLSEHEDEEVNSVTAVTWLLQAAKNGRRDAVKLLQFCLREGKGITAENREEVCTLASESRFERTVRKAALCMYWKLNPDKKRKVSTAELLENISHYSSETDGAPNNTLSNSAQKQRKVLERLVSSSGNQFFGIEDFVENAKLHAQGISPSPVFDAAVDDDDDDDEPVKNPDELPLRQK</sequence>
<dbReference type="PRINTS" id="PR02061">
    <property type="entry name" value="WOLFRAMIN"/>
</dbReference>
<dbReference type="EMBL" id="QNUK01000306">
    <property type="protein sequence ID" value="KAF5895780.1"/>
    <property type="molecule type" value="Genomic_DNA"/>
</dbReference>
<feature type="region of interest" description="Disordered" evidence="1">
    <location>
        <begin position="42"/>
        <end position="96"/>
    </location>
</feature>
<name>A0A8J4TI88_CLAMG</name>
<evidence type="ECO:0000313" key="4">
    <source>
        <dbReference type="Proteomes" id="UP000727407"/>
    </source>
</evidence>
<gene>
    <name evidence="3" type="primary">wfs1b</name>
    <name evidence="3" type="ORF">DAT39_014501</name>
</gene>
<dbReference type="Pfam" id="PF19914">
    <property type="entry name" value="WEF-hand"/>
    <property type="match status" value="1"/>
</dbReference>
<evidence type="ECO:0000256" key="1">
    <source>
        <dbReference type="SAM" id="MobiDB-lite"/>
    </source>
</evidence>
<dbReference type="InterPro" id="IPR045458">
    <property type="entry name" value="Wolframin_Sel1-like_rpt"/>
</dbReference>
<dbReference type="GO" id="GO:0030968">
    <property type="term" value="P:endoplasmic reticulum unfolded protein response"/>
    <property type="evidence" value="ECO:0007669"/>
    <property type="project" value="TreeGrafter"/>
</dbReference>
<evidence type="ECO:0000313" key="3">
    <source>
        <dbReference type="EMBL" id="KAF5895780.1"/>
    </source>
</evidence>
<reference evidence="3" key="1">
    <citation type="submission" date="2020-07" db="EMBL/GenBank/DDBJ databases">
        <title>Clarias magur genome sequencing, assembly and annotation.</title>
        <authorList>
            <person name="Kushwaha B."/>
            <person name="Kumar R."/>
            <person name="Das P."/>
            <person name="Joshi C.G."/>
            <person name="Kumar D."/>
            <person name="Nagpure N.S."/>
            <person name="Pandey M."/>
            <person name="Agarwal S."/>
            <person name="Srivastava S."/>
            <person name="Singh M."/>
            <person name="Sahoo L."/>
            <person name="Jayasankar P."/>
            <person name="Meher P.K."/>
            <person name="Koringa P.G."/>
            <person name="Iquebal M.A."/>
            <person name="Das S.P."/>
            <person name="Bit A."/>
            <person name="Patnaik S."/>
            <person name="Patel N."/>
            <person name="Shah T.M."/>
            <person name="Hinsu A."/>
            <person name="Jena J.K."/>
        </authorList>
    </citation>
    <scope>NUCLEOTIDE SEQUENCE</scope>
    <source>
        <strain evidence="3">CIFAMagur01</strain>
        <tissue evidence="3">Testis</tissue>
    </source>
</reference>
<dbReference type="Gene3D" id="1.25.40.10">
    <property type="entry name" value="Tetratricopeptide repeat domain"/>
    <property type="match status" value="1"/>
</dbReference>
<dbReference type="GO" id="GO:0055074">
    <property type="term" value="P:calcium ion homeostasis"/>
    <property type="evidence" value="ECO:0007669"/>
    <property type="project" value="InterPro"/>
</dbReference>
<organism evidence="3 4">
    <name type="scientific">Clarias magur</name>
    <name type="common">Asian catfish</name>
    <name type="synonym">Macropteronotus magur</name>
    <dbReference type="NCBI Taxonomy" id="1594786"/>
    <lineage>
        <taxon>Eukaryota</taxon>
        <taxon>Metazoa</taxon>
        <taxon>Chordata</taxon>
        <taxon>Craniata</taxon>
        <taxon>Vertebrata</taxon>
        <taxon>Euteleostomi</taxon>
        <taxon>Actinopterygii</taxon>
        <taxon>Neopterygii</taxon>
        <taxon>Teleostei</taxon>
        <taxon>Ostariophysi</taxon>
        <taxon>Siluriformes</taxon>
        <taxon>Clariidae</taxon>
        <taxon>Clarias</taxon>
    </lineage>
</organism>
<evidence type="ECO:0000259" key="2">
    <source>
        <dbReference type="Pfam" id="PF19914"/>
    </source>
</evidence>
<feature type="compositionally biased region" description="Polar residues" evidence="1">
    <location>
        <begin position="65"/>
        <end position="77"/>
    </location>
</feature>
<dbReference type="Proteomes" id="UP000727407">
    <property type="component" value="Unassembled WGS sequence"/>
</dbReference>
<proteinExistence type="predicted"/>